<dbReference type="EMBL" id="CYHF01000004">
    <property type="protein sequence ID" value="CUA96506.1"/>
    <property type="molecule type" value="Genomic_DNA"/>
</dbReference>
<dbReference type="RefSeq" id="WP_055450310.1">
    <property type="nucleotide sequence ID" value="NZ_CYHF01000004.1"/>
</dbReference>
<gene>
    <name evidence="1" type="ORF">Ga0061069_104161</name>
</gene>
<organism evidence="1 2">
    <name type="scientific">Thiomonas bhubaneswarensis</name>
    <dbReference type="NCBI Taxonomy" id="339866"/>
    <lineage>
        <taxon>Bacteria</taxon>
        <taxon>Pseudomonadati</taxon>
        <taxon>Pseudomonadota</taxon>
        <taxon>Betaproteobacteria</taxon>
        <taxon>Burkholderiales</taxon>
        <taxon>Thiomonas</taxon>
    </lineage>
</organism>
<dbReference type="Proteomes" id="UP000183649">
    <property type="component" value="Unassembled WGS sequence"/>
</dbReference>
<reference evidence="2" key="1">
    <citation type="submission" date="2015-08" db="EMBL/GenBank/DDBJ databases">
        <authorList>
            <person name="Varghese N."/>
        </authorList>
    </citation>
    <scope>NUCLEOTIDE SEQUENCE [LARGE SCALE GENOMIC DNA]</scope>
    <source>
        <strain evidence="2">DSM 18181</strain>
    </source>
</reference>
<evidence type="ECO:0000313" key="1">
    <source>
        <dbReference type="EMBL" id="CUA96506.1"/>
    </source>
</evidence>
<keyword evidence="2" id="KW-1185">Reference proteome</keyword>
<sequence length="202" mass="22383">MANDWALYQRHTAFVLGFHGTEDAIAQDVIGRSIAHLEHSRGRFEWLGHGIYFWEGDPQRALEWAQDGNAKKKIKNPGVVGAIIDLGLCLDLTTRTGLDEIAQAHATLVETYAASGQPVPDNTGGKDRFKRELDCQVIQALHLYRKENGLAPYDSVRAPFPEDEPLYDGAGFRKRNHIQIAVINPECIKGSFRPIPGASAHT</sequence>
<dbReference type="SUPFAM" id="SSF56399">
    <property type="entry name" value="ADP-ribosylation"/>
    <property type="match status" value="1"/>
</dbReference>
<accession>A0A0K6I093</accession>
<dbReference type="OrthoDB" id="9800843at2"/>
<name>A0A0K6I093_9BURK</name>
<protein>
    <submittedName>
        <fullName evidence="1">Uncharacterized protein</fullName>
    </submittedName>
</protein>
<evidence type="ECO:0000313" key="2">
    <source>
        <dbReference type="Proteomes" id="UP000183649"/>
    </source>
</evidence>
<proteinExistence type="predicted"/>
<dbReference type="AlphaFoldDB" id="A0A0K6I093"/>